<sequence>MASSTSTEPSPPEELRNWLELPRDVTASILSRLGSIKIMTTAQMVCKSWLDICKDPSTWRTIDIHSHEIDFEWDSEKMCRDIVDRSCGQLVDFNIEKFGNDELLRYITASSSQIKRLRFASCSDLSDEGLIEAIEKLPLLEELDLTHCEISETVIEALGRCCPHFKTLKLYTEAYQRSNYLFPDQEVDFNEDVIAISKNLPELRHLQLIGSWMNNLGLQAILDGCCKLESLDLRRCLNINLKGDLGRRCVEQIKLVKLPFDSLEGCVCISDPGEMFSGEDDDFPFADQDPFLSNLLEFEDEFDDDFDIGYSDGDGFFDYDDFTAINYDEEDFF</sequence>
<dbReference type="EMBL" id="JAATIQ010000026">
    <property type="protein sequence ID" value="KAF4398484.1"/>
    <property type="molecule type" value="Genomic_DNA"/>
</dbReference>
<reference evidence="4 5" key="1">
    <citation type="journal article" date="2020" name="bioRxiv">
        <title>Sequence and annotation of 42 cannabis genomes reveals extensive copy number variation in cannabinoid synthesis and pathogen resistance genes.</title>
        <authorList>
            <person name="Mckernan K.J."/>
            <person name="Helbert Y."/>
            <person name="Kane L.T."/>
            <person name="Ebling H."/>
            <person name="Zhang L."/>
            <person name="Liu B."/>
            <person name="Eaton Z."/>
            <person name="Mclaughlin S."/>
            <person name="Kingan S."/>
            <person name="Baybayan P."/>
            <person name="Concepcion G."/>
            <person name="Jordan M."/>
            <person name="Riva A."/>
            <person name="Barbazuk W."/>
            <person name="Harkins T."/>
        </authorList>
    </citation>
    <scope>NUCLEOTIDE SEQUENCE [LARGE SCALE GENOMIC DNA]</scope>
    <source>
        <strain evidence="4 5">cv. Jamaican Lion 4</strain>
        <strain evidence="3">Father</strain>
        <strain evidence="2">Mother</strain>
        <tissue evidence="3">Leaf</tissue>
    </source>
</reference>
<protein>
    <recommendedName>
        <fullName evidence="1">F-box domain-containing protein</fullName>
    </recommendedName>
</protein>
<dbReference type="Pfam" id="PF12937">
    <property type="entry name" value="F-box-like"/>
    <property type="match status" value="1"/>
</dbReference>
<dbReference type="InterPro" id="IPR001810">
    <property type="entry name" value="F-box_dom"/>
</dbReference>
<evidence type="ECO:0000313" key="2">
    <source>
        <dbReference type="EMBL" id="KAF4363061.1"/>
    </source>
</evidence>
<dbReference type="Gene3D" id="1.20.1280.50">
    <property type="match status" value="1"/>
</dbReference>
<dbReference type="PANTHER" id="PTHR38926:SF2">
    <property type="entry name" value="F-BOX_LRR-REPEAT PROTEIN 21-RELATED"/>
    <property type="match status" value="1"/>
</dbReference>
<dbReference type="CDD" id="cd22164">
    <property type="entry name" value="F-box_AtSKIP19-like"/>
    <property type="match status" value="1"/>
</dbReference>
<dbReference type="SUPFAM" id="SSF81383">
    <property type="entry name" value="F-box domain"/>
    <property type="match status" value="1"/>
</dbReference>
<evidence type="ECO:0000259" key="1">
    <source>
        <dbReference type="PROSITE" id="PS50181"/>
    </source>
</evidence>
<dbReference type="InterPro" id="IPR036047">
    <property type="entry name" value="F-box-like_dom_sf"/>
</dbReference>
<keyword evidence="5" id="KW-1185">Reference proteome</keyword>
<proteinExistence type="predicted"/>
<accession>A0A7J6HT56</accession>
<dbReference type="AlphaFoldDB" id="A0A7J6HT56"/>
<dbReference type="Gene3D" id="3.80.10.10">
    <property type="entry name" value="Ribonuclease Inhibitor"/>
    <property type="match status" value="2"/>
</dbReference>
<dbReference type="PROSITE" id="PS50181">
    <property type="entry name" value="FBOX"/>
    <property type="match status" value="1"/>
</dbReference>
<gene>
    <name evidence="2" type="ORF">F8388_013425</name>
    <name evidence="3" type="ORF">G4B88_025463</name>
</gene>
<evidence type="ECO:0000313" key="5">
    <source>
        <dbReference type="Proteomes" id="UP000583929"/>
    </source>
</evidence>
<comment type="caution">
    <text evidence="3">The sequence shown here is derived from an EMBL/GenBank/DDBJ whole genome shotgun (WGS) entry which is preliminary data.</text>
</comment>
<feature type="domain" description="F-box" evidence="1">
    <location>
        <begin position="15"/>
        <end position="62"/>
    </location>
</feature>
<dbReference type="PANTHER" id="PTHR38926">
    <property type="entry name" value="F-BOX DOMAIN CONTAINING PROTEIN, EXPRESSED"/>
    <property type="match status" value="1"/>
</dbReference>
<name>A0A7J6HT56_CANSA</name>
<dbReference type="Proteomes" id="UP000525078">
    <property type="component" value="Unassembled WGS sequence"/>
</dbReference>
<dbReference type="Proteomes" id="UP000583929">
    <property type="component" value="Unassembled WGS sequence"/>
</dbReference>
<dbReference type="InterPro" id="IPR032675">
    <property type="entry name" value="LRR_dom_sf"/>
</dbReference>
<evidence type="ECO:0000313" key="3">
    <source>
        <dbReference type="EMBL" id="KAF4398484.1"/>
    </source>
</evidence>
<dbReference type="EMBL" id="JAATIP010000178">
    <property type="protein sequence ID" value="KAF4363061.1"/>
    <property type="molecule type" value="Genomic_DNA"/>
</dbReference>
<dbReference type="SUPFAM" id="SSF52047">
    <property type="entry name" value="RNI-like"/>
    <property type="match status" value="1"/>
</dbReference>
<evidence type="ECO:0000313" key="4">
    <source>
        <dbReference type="Proteomes" id="UP000525078"/>
    </source>
</evidence>
<organism evidence="3 5">
    <name type="scientific">Cannabis sativa</name>
    <name type="common">Hemp</name>
    <name type="synonym">Marijuana</name>
    <dbReference type="NCBI Taxonomy" id="3483"/>
    <lineage>
        <taxon>Eukaryota</taxon>
        <taxon>Viridiplantae</taxon>
        <taxon>Streptophyta</taxon>
        <taxon>Embryophyta</taxon>
        <taxon>Tracheophyta</taxon>
        <taxon>Spermatophyta</taxon>
        <taxon>Magnoliopsida</taxon>
        <taxon>eudicotyledons</taxon>
        <taxon>Gunneridae</taxon>
        <taxon>Pentapetalae</taxon>
        <taxon>rosids</taxon>
        <taxon>fabids</taxon>
        <taxon>Rosales</taxon>
        <taxon>Cannabaceae</taxon>
        <taxon>Cannabis</taxon>
    </lineage>
</organism>